<keyword evidence="3" id="KW-1185">Reference proteome</keyword>
<dbReference type="Pfam" id="PF09997">
    <property type="entry name" value="DUF2238"/>
    <property type="match status" value="1"/>
</dbReference>
<protein>
    <recommendedName>
        <fullName evidence="4">DUF2238 domain-containing protein</fullName>
    </recommendedName>
</protein>
<feature type="transmembrane region" description="Helical" evidence="1">
    <location>
        <begin position="64"/>
        <end position="81"/>
    </location>
</feature>
<keyword evidence="1" id="KW-0812">Transmembrane</keyword>
<dbReference type="AlphaFoldDB" id="A0A8I0A4U2"/>
<sequence length="204" mass="23582">MTIKKNKPFLVNLIYMVVLIITFVYKYAIKDYDELFRIGLSAVTAWMVYFACKITFLKKSEISFYVILLFTICAIYLGNVWDLYRIVPIYDKLLHLLSGIIIAIIGFILFLHLNNGKIKGDFNTYFAVIFSILFSIAAAGVWEIWEFSTDILFGFHSQNNSLIDTMMDIICGSIMGIITNIPIYLYIKGKNISFIENIIKEMNR</sequence>
<dbReference type="EMBL" id="JACOOQ010000003">
    <property type="protein sequence ID" value="MBC5639434.1"/>
    <property type="molecule type" value="Genomic_DNA"/>
</dbReference>
<name>A0A8I0A4U2_9CLOT</name>
<dbReference type="Proteomes" id="UP000662088">
    <property type="component" value="Unassembled WGS sequence"/>
</dbReference>
<feature type="transmembrane region" description="Helical" evidence="1">
    <location>
        <begin position="9"/>
        <end position="29"/>
    </location>
</feature>
<keyword evidence="1" id="KW-0472">Membrane</keyword>
<reference evidence="2" key="1">
    <citation type="submission" date="2020-08" db="EMBL/GenBank/DDBJ databases">
        <title>Genome public.</title>
        <authorList>
            <person name="Liu C."/>
            <person name="Sun Q."/>
        </authorList>
    </citation>
    <scope>NUCLEOTIDE SEQUENCE</scope>
    <source>
        <strain evidence="2">NSJ-42</strain>
    </source>
</reference>
<evidence type="ECO:0000313" key="3">
    <source>
        <dbReference type="Proteomes" id="UP000662088"/>
    </source>
</evidence>
<proteinExistence type="predicted"/>
<gene>
    <name evidence="2" type="ORF">H8R92_03115</name>
</gene>
<keyword evidence="1" id="KW-1133">Transmembrane helix</keyword>
<feature type="transmembrane region" description="Helical" evidence="1">
    <location>
        <begin position="125"/>
        <end position="145"/>
    </location>
</feature>
<dbReference type="InterPro" id="IPR014509">
    <property type="entry name" value="YjdF-like"/>
</dbReference>
<feature type="transmembrane region" description="Helical" evidence="1">
    <location>
        <begin position="165"/>
        <end position="187"/>
    </location>
</feature>
<feature type="transmembrane region" description="Helical" evidence="1">
    <location>
        <begin position="35"/>
        <end position="52"/>
    </location>
</feature>
<accession>A0A8I0A4U2</accession>
<feature type="transmembrane region" description="Helical" evidence="1">
    <location>
        <begin position="93"/>
        <end position="113"/>
    </location>
</feature>
<evidence type="ECO:0000256" key="1">
    <source>
        <dbReference type="SAM" id="Phobius"/>
    </source>
</evidence>
<dbReference type="RefSeq" id="WP_186834703.1">
    <property type="nucleotide sequence ID" value="NZ_JACOOQ010000003.1"/>
</dbReference>
<organism evidence="2 3">
    <name type="scientific">Clostridium lentum</name>
    <dbReference type="NCBI Taxonomy" id="2763037"/>
    <lineage>
        <taxon>Bacteria</taxon>
        <taxon>Bacillati</taxon>
        <taxon>Bacillota</taxon>
        <taxon>Clostridia</taxon>
        <taxon>Eubacteriales</taxon>
        <taxon>Clostridiaceae</taxon>
        <taxon>Clostridium</taxon>
    </lineage>
</organism>
<evidence type="ECO:0008006" key="4">
    <source>
        <dbReference type="Google" id="ProtNLM"/>
    </source>
</evidence>
<evidence type="ECO:0000313" key="2">
    <source>
        <dbReference type="EMBL" id="MBC5639434.1"/>
    </source>
</evidence>
<comment type="caution">
    <text evidence="2">The sequence shown here is derived from an EMBL/GenBank/DDBJ whole genome shotgun (WGS) entry which is preliminary data.</text>
</comment>